<feature type="compositionally biased region" description="Pro residues" evidence="4">
    <location>
        <begin position="977"/>
        <end position="989"/>
    </location>
</feature>
<evidence type="ECO:0000256" key="4">
    <source>
        <dbReference type="SAM" id="MobiDB-lite"/>
    </source>
</evidence>
<evidence type="ECO:0000259" key="5">
    <source>
        <dbReference type="PROSITE" id="PS51182"/>
    </source>
</evidence>
<dbReference type="InterPro" id="IPR042201">
    <property type="entry name" value="FH2_Formin_sf"/>
</dbReference>
<proteinExistence type="inferred from homology"/>
<dbReference type="Proteomes" id="UP000797356">
    <property type="component" value="Chromosome 13"/>
</dbReference>
<keyword evidence="2" id="KW-0904">Protein phosphatase</keyword>
<dbReference type="InterPro" id="IPR035892">
    <property type="entry name" value="C2_domain_sf"/>
</dbReference>
<feature type="compositionally biased region" description="Pro residues" evidence="4">
    <location>
        <begin position="1214"/>
        <end position="1232"/>
    </location>
</feature>
<feature type="compositionally biased region" description="Polar residues" evidence="4">
    <location>
        <begin position="731"/>
        <end position="759"/>
    </location>
</feature>
<dbReference type="SMART" id="SM01326">
    <property type="entry name" value="PTEN_C2"/>
    <property type="match status" value="1"/>
</dbReference>
<reference evidence="7" key="1">
    <citation type="journal article" date="2017" name="Gigascience">
        <title>The genome draft of coconut (Cocos nucifera).</title>
        <authorList>
            <person name="Xiao Y."/>
            <person name="Xu P."/>
            <person name="Fan H."/>
            <person name="Baudouin L."/>
            <person name="Xia W."/>
            <person name="Bocs S."/>
            <person name="Xu J."/>
            <person name="Li Q."/>
            <person name="Guo A."/>
            <person name="Zhou L."/>
            <person name="Li J."/>
            <person name="Wu Y."/>
            <person name="Ma Z."/>
            <person name="Armero A."/>
            <person name="Issali A.E."/>
            <person name="Liu N."/>
            <person name="Peng M."/>
            <person name="Yang Y."/>
        </authorList>
    </citation>
    <scope>NUCLEOTIDE SEQUENCE</scope>
    <source>
        <tissue evidence="7">Spear leaf of Hainan Tall coconut</tissue>
    </source>
</reference>
<evidence type="ECO:0000256" key="3">
    <source>
        <dbReference type="RuleBase" id="RU361260"/>
    </source>
</evidence>
<dbReference type="Pfam" id="PF10409">
    <property type="entry name" value="PTEN_C2"/>
    <property type="match status" value="1"/>
</dbReference>
<feature type="compositionally biased region" description="Pro residues" evidence="4">
    <location>
        <begin position="894"/>
        <end position="904"/>
    </location>
</feature>
<dbReference type="EMBL" id="CM017884">
    <property type="protein sequence ID" value="KAG1366834.1"/>
    <property type="molecule type" value="Genomic_DNA"/>
</dbReference>
<feature type="compositionally biased region" description="Polar residues" evidence="4">
    <location>
        <begin position="870"/>
        <end position="891"/>
    </location>
</feature>
<dbReference type="SUPFAM" id="SSF49562">
    <property type="entry name" value="C2 domain (Calcium/lipid-binding domain, CaLB)"/>
    <property type="match status" value="1"/>
</dbReference>
<dbReference type="PANTHER" id="PTHR45733">
    <property type="entry name" value="FORMIN-J"/>
    <property type="match status" value="1"/>
</dbReference>
<dbReference type="InterPro" id="IPR014020">
    <property type="entry name" value="Tensin_C2-dom"/>
</dbReference>
<evidence type="ECO:0000313" key="7">
    <source>
        <dbReference type="EMBL" id="KAG1366834.1"/>
    </source>
</evidence>
<protein>
    <recommendedName>
        <fullName evidence="3">Formin-like protein</fullName>
    </recommendedName>
</protein>
<dbReference type="InterPro" id="IPR015425">
    <property type="entry name" value="FH2_Formin"/>
</dbReference>
<evidence type="ECO:0000256" key="1">
    <source>
        <dbReference type="ARBA" id="ARBA00006468"/>
    </source>
</evidence>
<feature type="region of interest" description="Disordered" evidence="4">
    <location>
        <begin position="731"/>
        <end position="842"/>
    </location>
</feature>
<feature type="compositionally biased region" description="Pro residues" evidence="4">
    <location>
        <begin position="999"/>
        <end position="1008"/>
    </location>
</feature>
<feature type="region of interest" description="Disordered" evidence="4">
    <location>
        <begin position="870"/>
        <end position="1277"/>
    </location>
</feature>
<reference evidence="7" key="2">
    <citation type="submission" date="2019-07" db="EMBL/GenBank/DDBJ databases">
        <authorList>
            <person name="Yang Y."/>
            <person name="Bocs S."/>
            <person name="Baudouin L."/>
        </authorList>
    </citation>
    <scope>NUCLEOTIDE SEQUENCE</scope>
    <source>
        <tissue evidence="7">Spear leaf of Hainan Tall coconut</tissue>
    </source>
</reference>
<feature type="compositionally biased region" description="Pro residues" evidence="4">
    <location>
        <begin position="1081"/>
        <end position="1092"/>
    </location>
</feature>
<keyword evidence="2" id="KW-0378">Hydrolase</keyword>
<dbReference type="InterPro" id="IPR051144">
    <property type="entry name" value="Formin_homology_domain"/>
</dbReference>
<dbReference type="SMART" id="SM00498">
    <property type="entry name" value="FH2"/>
    <property type="match status" value="1"/>
</dbReference>
<feature type="compositionally biased region" description="Pro residues" evidence="4">
    <location>
        <begin position="940"/>
        <end position="951"/>
    </location>
</feature>
<feature type="compositionally biased region" description="Pro residues" evidence="4">
    <location>
        <begin position="1250"/>
        <end position="1268"/>
    </location>
</feature>
<dbReference type="Pfam" id="PF02181">
    <property type="entry name" value="FH2"/>
    <property type="match status" value="1"/>
</dbReference>
<name>A0A8K0IUU4_COCNU</name>
<dbReference type="OrthoDB" id="1668162at2759"/>
<feature type="compositionally biased region" description="Polar residues" evidence="4">
    <location>
        <begin position="959"/>
        <end position="976"/>
    </location>
</feature>
<dbReference type="PROSITE" id="PS51182">
    <property type="entry name" value="C2_TENSIN"/>
    <property type="match status" value="1"/>
</dbReference>
<evidence type="ECO:0000256" key="2">
    <source>
        <dbReference type="ARBA" id="ARBA00022912"/>
    </source>
</evidence>
<dbReference type="Gene3D" id="2.60.40.1110">
    <property type="match status" value="1"/>
</dbReference>
<feature type="compositionally biased region" description="Pro residues" evidence="4">
    <location>
        <begin position="1173"/>
        <end position="1207"/>
    </location>
</feature>
<feature type="compositionally biased region" description="Polar residues" evidence="4">
    <location>
        <begin position="911"/>
        <end position="920"/>
    </location>
</feature>
<dbReference type="Gene3D" id="1.20.58.2220">
    <property type="entry name" value="Formin, FH2 domain"/>
    <property type="match status" value="1"/>
</dbReference>
<evidence type="ECO:0000313" key="8">
    <source>
        <dbReference type="Proteomes" id="UP000797356"/>
    </source>
</evidence>
<evidence type="ECO:0000259" key="6">
    <source>
        <dbReference type="PROSITE" id="PS51444"/>
    </source>
</evidence>
<organism evidence="7 8">
    <name type="scientific">Cocos nucifera</name>
    <name type="common">Coconut palm</name>
    <dbReference type="NCBI Taxonomy" id="13894"/>
    <lineage>
        <taxon>Eukaryota</taxon>
        <taxon>Viridiplantae</taxon>
        <taxon>Streptophyta</taxon>
        <taxon>Embryophyta</taxon>
        <taxon>Tracheophyta</taxon>
        <taxon>Spermatophyta</taxon>
        <taxon>Magnoliopsida</taxon>
        <taxon>Liliopsida</taxon>
        <taxon>Arecaceae</taxon>
        <taxon>Arecoideae</taxon>
        <taxon>Cocoseae</taxon>
        <taxon>Attaleinae</taxon>
        <taxon>Cocos</taxon>
    </lineage>
</organism>
<gene>
    <name evidence="7" type="ORF">COCNU_13G006240</name>
</gene>
<feature type="compositionally biased region" description="Pro residues" evidence="4">
    <location>
        <begin position="1136"/>
        <end position="1158"/>
    </location>
</feature>
<feature type="compositionally biased region" description="Low complexity" evidence="4">
    <location>
        <begin position="1032"/>
        <end position="1043"/>
    </location>
</feature>
<feature type="compositionally biased region" description="Pro residues" evidence="4">
    <location>
        <begin position="1117"/>
        <end position="1127"/>
    </location>
</feature>
<feature type="compositionally biased region" description="Pro residues" evidence="4">
    <location>
        <begin position="1016"/>
        <end position="1031"/>
    </location>
</feature>
<comment type="similarity">
    <text evidence="1">Belongs to the formin-like family. Class-II subfamily.</text>
</comment>
<sequence length="1655" mass="180108">MALFRRLFYRKPPDRLLEISERVYVFDCCFSTKILEEDKYRDYMGGIVAQLQDYFPDASFMVFNFREGDRRSQVSDILSDYNMTVMDYPQQYEGCPLLPLEMIHHFLRVTPLQKTLHWGAKDSGNGLQTSPKGAPTSLVSLEPTTFSYEIFAIHIQTRQEGGCRPIVHIYGQNPLTPANRGPKTLYATPMTKKYLRHYKQAEGVPIKINCHCRVQGDVVVECIHVDGELEHEEMMFRVMFNTAFVQSNILMLSRDEIDVAWNAKDKFPRDFKAEVLFSDYDGVESDSTTEVIADDDDETEGASTEATEEFFEAEEVFNNADWQDGKRDLDAHTIRIKSSVDDGSHKTDIYYFSDEARSRLETGNTEEDLKTIITEKLTTIDDKIVNLETQSVAGPAVSRLETGNAKYDEGDVTEKSFYLDNMTVVEEKSMLESSSILQDTKAIDFSVGEEKNTLKIGNSKQDIESVITFVRTTVDDSSWKLEAPTVVDEANGRSGKRDTRPCVDDIITRKQSALNDKIPSSVTFGMADEMRRNSETHDSERDILSGAIQDEAKLCHEGRLGNLGMAEQTETRLDRSNASYGDEFLNRKLITLDYTIRFEEKNMVEASNFKHEIKDIVTLAVEEKRPSGSFNFEEDADGIVTKKTITLDNISCNSDDSTLADEANSRVEQRKSRHNQDNLIVRKKSALTEKNHRLGTPDIENETKYIVETHVCKRDTDTGVTEKSLAMKVLNQKTGNELQKQSTEKSLPSMSKKLPTSIQPPDLVASRQKIKQQEHLDHTKPTKPKTILWCTSPQDSDATTLHMPSDPGSRYNSAPGASATSANPKDNEAAETAEFPPTSSINRISTSLVPSVQSALSPVLHSIQEVPDSSYTASLSQPSSCHHPLSPTSHLQAAPPPTPLPLPPSLCTSSNSFSAHASFTPSSPPPPPLRTGALPQASPCAPPRPPPPPSLSPSSGSSYTLRHLSSPSRIGETFSSPHPPPPTPPPPPLVHNAFASNIPAPPPPPPPFHSGASTKCPPPTPLSPPPHPPPLRNLSSSSSKSSLPLPPPPPMPSGACTRRGPPPPPLPPMLLGASTRGLTSPSPPPPPPPSPPFMTSSSCSPVPHPLPMQNQGGQFKGPPPPPPPPIQPNATGSVVPPRPPPPHLKVGGSPPPPPPPPLSSSNRKKLAGAAAPALPPPTPPMHSGSPPPPPPPPPSLGAHGTPPPPLPPRRHGTPPRPPSPGRCGAPPPPPPSGGCGGACTQPTLLGACTPAPPAVPRISDAPPPPPTDAPGSQCSDRGLLSNFLVGARGRGLARPAGSGFSSLAPRRSSLKPLHWVKVTRAVQGSLWAELQKYNDAPSASEFDVSELESLFSAVIPKSDGNSKSEGRRKSLGSKSDKIHLSAVLALDDSILDVDQVENLIKFCPTKEEMELLKEYSGDIEKLGKCEQFFLELMKVPRVESKLRVFSFKIQFGSQVSDLRKSLNTVDSACEQMCSSVKLKEIMKKILFLGNTLNQGTARGSAIGFRLDGLLKLTDTRAANNKMTLMHYLCKIQLKSLAEEMQAIVKGLEKVELELNASENDGPVSEAFRKTLMEFTFVAGAEVRSLTALYTAVGRNADALALYFGEDPARCPFEQGLEVNKTEPTAAADNGEEENYKSARKGCLLTSNLPTLAFQS</sequence>
<dbReference type="PROSITE" id="PS51444">
    <property type="entry name" value="FH2"/>
    <property type="match status" value="1"/>
</dbReference>
<feature type="domain" description="FH2" evidence="6">
    <location>
        <begin position="1300"/>
        <end position="1655"/>
    </location>
</feature>
<feature type="compositionally biased region" description="Polar residues" evidence="4">
    <location>
        <begin position="789"/>
        <end position="799"/>
    </location>
</feature>
<accession>A0A8K0IUU4</accession>
<dbReference type="GO" id="GO:0004721">
    <property type="term" value="F:phosphoprotein phosphatase activity"/>
    <property type="evidence" value="ECO:0007669"/>
    <property type="project" value="UniProtKB-KW"/>
</dbReference>
<dbReference type="PANTHER" id="PTHR45733:SF10">
    <property type="entry name" value="FORMIN-LIKE PROTEIN 15A-RELATED"/>
    <property type="match status" value="1"/>
</dbReference>
<comment type="caution">
    <text evidence="7">The sequence shown here is derived from an EMBL/GenBank/DDBJ whole genome shotgun (WGS) entry which is preliminary data.</text>
</comment>
<keyword evidence="8" id="KW-1185">Reference proteome</keyword>
<feature type="domain" description="C2 tensin-type" evidence="5">
    <location>
        <begin position="143"/>
        <end position="280"/>
    </location>
</feature>
<feature type="compositionally biased region" description="Basic and acidic residues" evidence="4">
    <location>
        <begin position="771"/>
        <end position="780"/>
    </location>
</feature>
<dbReference type="SUPFAM" id="SSF101447">
    <property type="entry name" value="Formin homology 2 domain (FH2 domain)"/>
    <property type="match status" value="1"/>
</dbReference>